<dbReference type="OrthoDB" id="552847at2759"/>
<dbReference type="EMBL" id="GL378328">
    <property type="protein sequence ID" value="EFJ51218.1"/>
    <property type="molecule type" value="Genomic_DNA"/>
</dbReference>
<dbReference type="KEGG" id="vcn:VOLCADRAFT_88078"/>
<organism evidence="3">
    <name type="scientific">Volvox carteri f. nagariensis</name>
    <dbReference type="NCBI Taxonomy" id="3068"/>
    <lineage>
        <taxon>Eukaryota</taxon>
        <taxon>Viridiplantae</taxon>
        <taxon>Chlorophyta</taxon>
        <taxon>core chlorophytes</taxon>
        <taxon>Chlorophyceae</taxon>
        <taxon>CS clade</taxon>
        <taxon>Chlamydomonadales</taxon>
        <taxon>Volvocaceae</taxon>
        <taxon>Volvox</taxon>
    </lineage>
</organism>
<reference evidence="2 3" key="1">
    <citation type="journal article" date="2010" name="Science">
        <title>Genomic analysis of organismal complexity in the multicellular green alga Volvox carteri.</title>
        <authorList>
            <person name="Prochnik S.E."/>
            <person name="Umen J."/>
            <person name="Nedelcu A.M."/>
            <person name="Hallmann A."/>
            <person name="Miller S.M."/>
            <person name="Nishii I."/>
            <person name="Ferris P."/>
            <person name="Kuo A."/>
            <person name="Mitros T."/>
            <person name="Fritz-Laylin L.K."/>
            <person name="Hellsten U."/>
            <person name="Chapman J."/>
            <person name="Simakov O."/>
            <person name="Rensing S.A."/>
            <person name="Terry A."/>
            <person name="Pangilinan J."/>
            <person name="Kapitonov V."/>
            <person name="Jurka J."/>
            <person name="Salamov A."/>
            <person name="Shapiro H."/>
            <person name="Schmutz J."/>
            <person name="Grimwood J."/>
            <person name="Lindquist E."/>
            <person name="Lucas S."/>
            <person name="Grigoriev I.V."/>
            <person name="Schmitt R."/>
            <person name="Kirk D."/>
            <person name="Rokhsar D.S."/>
        </authorList>
    </citation>
    <scope>NUCLEOTIDE SEQUENCE [LARGE SCALE GENOMIC DNA]</scope>
    <source>
        <strain evidence="3">f. Nagariensis / Eve</strain>
    </source>
</reference>
<feature type="compositionally biased region" description="Pro residues" evidence="1">
    <location>
        <begin position="370"/>
        <end position="381"/>
    </location>
</feature>
<name>D8TN06_VOLCA</name>
<dbReference type="Proteomes" id="UP000001058">
    <property type="component" value="Unassembled WGS sequence"/>
</dbReference>
<sequence>MAFFRLLADSPVVVGFGAFPWIRFLLSRRLALPGLGGCLVCPDSLKCSDNARPAGQLALLLTTTEKSVIARYYRNRHDGDVKNIFHSALRSKPTDANSLLRTYAQAVGPSCDDPTVRQAAYEAARQQHGSTPVLSSAASYFNQPFLSAAERGLEGALLGEVVAWLLGLRIPLVRPGRRVPHQKLRAAAKAAAAPMVALRQQPQLRQCSCRRSLSSRNSANLTRRSYSSSTGNIAGLQARVLCTAVLGRVHMPLACTAVWASLWACVPIPVSLDPRSSHRLDAAVMTTASAPMRDPEIVSLASSGRSASGGVVTAAGAGDAQPPDPLEELLRDLESPSTSAASLLGSARPVETGIPLRLVQRPRLPVDPLSRPPPPGPPPVPAGGQLATARLTVGGIGPISPLGTRGSSGAQTEAWATASASGPTVPFLFPAMPLFSGGANPPVTSGDASITTVPSVWPWAGAGAGSGGGGAAASNVVDFGRDTSSPVVSLEAGLRQRRFWSQAGSLPLRVCGSGTCMCVFA</sequence>
<evidence type="ECO:0000256" key="1">
    <source>
        <dbReference type="SAM" id="MobiDB-lite"/>
    </source>
</evidence>
<dbReference type="RefSeq" id="XP_002947685.1">
    <property type="nucleotide sequence ID" value="XM_002947639.1"/>
</dbReference>
<proteinExistence type="predicted"/>
<feature type="region of interest" description="Disordered" evidence="1">
    <location>
        <begin position="364"/>
        <end position="384"/>
    </location>
</feature>
<dbReference type="GeneID" id="9620849"/>
<evidence type="ECO:0000313" key="3">
    <source>
        <dbReference type="Proteomes" id="UP000001058"/>
    </source>
</evidence>
<evidence type="ECO:0000313" key="2">
    <source>
        <dbReference type="EMBL" id="EFJ51218.1"/>
    </source>
</evidence>
<protein>
    <submittedName>
        <fullName evidence="2">Uncharacterized protein</fullName>
    </submittedName>
</protein>
<feature type="region of interest" description="Disordered" evidence="1">
    <location>
        <begin position="308"/>
        <end position="327"/>
    </location>
</feature>
<dbReference type="InParanoid" id="D8TN06"/>
<dbReference type="AlphaFoldDB" id="D8TN06"/>
<keyword evidence="3" id="KW-1185">Reference proteome</keyword>
<feature type="compositionally biased region" description="Low complexity" evidence="1">
    <location>
        <begin position="308"/>
        <end position="321"/>
    </location>
</feature>
<gene>
    <name evidence="2" type="ORF">VOLCADRAFT_88078</name>
</gene>
<accession>D8TN06</accession>